<keyword evidence="1" id="KW-1133">Transmembrane helix</keyword>
<sequence length="116" mass="13207">MVILEEVKVLLQPLVIEVGHREYEMVIYHIVVTCNVPKRRRFLRCISVCPAHIACPFREISIFVYVFDLCIVIAYIGFVNFFSIGIISVVISIVSIFNISLFGPRRANGFGQTSQL</sequence>
<name>W2NKB6_PHYNI</name>
<gene>
    <name evidence="2" type="ORF">L914_07300</name>
</gene>
<dbReference type="EMBL" id="KI692502">
    <property type="protein sequence ID" value="ETM48119.1"/>
    <property type="molecule type" value="Genomic_DNA"/>
</dbReference>
<keyword evidence="1" id="KW-0472">Membrane</keyword>
<feature type="transmembrane region" description="Helical" evidence="1">
    <location>
        <begin position="60"/>
        <end position="78"/>
    </location>
</feature>
<organism evidence="2">
    <name type="scientific">Phytophthora nicotianae</name>
    <name type="common">Potato buckeye rot agent</name>
    <name type="synonym">Phytophthora parasitica</name>
    <dbReference type="NCBI Taxonomy" id="4792"/>
    <lineage>
        <taxon>Eukaryota</taxon>
        <taxon>Sar</taxon>
        <taxon>Stramenopiles</taxon>
        <taxon>Oomycota</taxon>
        <taxon>Peronosporomycetes</taxon>
        <taxon>Peronosporales</taxon>
        <taxon>Peronosporaceae</taxon>
        <taxon>Phytophthora</taxon>
    </lineage>
</organism>
<evidence type="ECO:0000256" key="1">
    <source>
        <dbReference type="SAM" id="Phobius"/>
    </source>
</evidence>
<evidence type="ECO:0000313" key="2">
    <source>
        <dbReference type="EMBL" id="ETM48119.1"/>
    </source>
</evidence>
<keyword evidence="1" id="KW-0812">Transmembrane</keyword>
<reference evidence="2" key="1">
    <citation type="submission" date="2013-11" db="EMBL/GenBank/DDBJ databases">
        <title>The Genome Sequence of Phytophthora parasitica IAC_01/95.</title>
        <authorList>
            <consortium name="The Broad Institute Genomics Platform"/>
            <person name="Russ C."/>
            <person name="Tyler B."/>
            <person name="Panabieres F."/>
            <person name="Shan W."/>
            <person name="Tripathy S."/>
            <person name="Grunwald N."/>
            <person name="Machado M."/>
            <person name="Johnson C.S."/>
            <person name="Arredondo F."/>
            <person name="Hong C."/>
            <person name="Coffey M."/>
            <person name="Young S.K."/>
            <person name="Zeng Q."/>
            <person name="Gargeya S."/>
            <person name="Fitzgerald M."/>
            <person name="Abouelleil A."/>
            <person name="Alvarado L."/>
            <person name="Chapman S.B."/>
            <person name="Gainer-Dewar J."/>
            <person name="Goldberg J."/>
            <person name="Griggs A."/>
            <person name="Gujja S."/>
            <person name="Hansen M."/>
            <person name="Howarth C."/>
            <person name="Imamovic A."/>
            <person name="Ireland A."/>
            <person name="Larimer J."/>
            <person name="McCowan C."/>
            <person name="Murphy C."/>
            <person name="Pearson M."/>
            <person name="Poon T.W."/>
            <person name="Priest M."/>
            <person name="Roberts A."/>
            <person name="Saif S."/>
            <person name="Shea T."/>
            <person name="Sykes S."/>
            <person name="Wortman J."/>
            <person name="Nusbaum C."/>
            <person name="Birren B."/>
        </authorList>
    </citation>
    <scope>NUCLEOTIDE SEQUENCE [LARGE SCALE GENOMIC DNA]</scope>
    <source>
        <strain evidence="2">IAC_01/95</strain>
    </source>
</reference>
<proteinExistence type="predicted"/>
<dbReference type="VEuPathDB" id="FungiDB:PPTG_22747"/>
<dbReference type="AlphaFoldDB" id="W2NKB6"/>
<protein>
    <submittedName>
        <fullName evidence="2">Uncharacterized protein</fullName>
    </submittedName>
</protein>
<dbReference type="Proteomes" id="UP000054532">
    <property type="component" value="Unassembled WGS sequence"/>
</dbReference>
<feature type="transmembrane region" description="Helical" evidence="1">
    <location>
        <begin position="84"/>
        <end position="103"/>
    </location>
</feature>
<accession>W2NKB6</accession>